<dbReference type="OrthoDB" id="9802489at2"/>
<dbReference type="InterPro" id="IPR014710">
    <property type="entry name" value="RmlC-like_jellyroll"/>
</dbReference>
<dbReference type="InterPro" id="IPR013096">
    <property type="entry name" value="Cupin_2"/>
</dbReference>
<gene>
    <name evidence="3" type="ORF">LX87_04498</name>
</gene>
<feature type="signal peptide" evidence="1">
    <location>
        <begin position="1"/>
        <end position="24"/>
    </location>
</feature>
<dbReference type="EMBL" id="QLMC01000006">
    <property type="protein sequence ID" value="RAJ92986.1"/>
    <property type="molecule type" value="Genomic_DNA"/>
</dbReference>
<dbReference type="Gene3D" id="2.60.120.10">
    <property type="entry name" value="Jelly Rolls"/>
    <property type="match status" value="1"/>
</dbReference>
<dbReference type="SUPFAM" id="SSF51182">
    <property type="entry name" value="RmlC-like cupins"/>
    <property type="match status" value="1"/>
</dbReference>
<comment type="caution">
    <text evidence="3">The sequence shown here is derived from an EMBL/GenBank/DDBJ whole genome shotgun (WGS) entry which is preliminary data.</text>
</comment>
<protein>
    <submittedName>
        <fullName evidence="3">Quercetin dioxygenase-like cupin family protein</fullName>
    </submittedName>
</protein>
<reference evidence="3 4" key="1">
    <citation type="submission" date="2018-06" db="EMBL/GenBank/DDBJ databases">
        <title>Genomic Encyclopedia of Archaeal and Bacterial Type Strains, Phase II (KMG-II): from individual species to whole genera.</title>
        <authorList>
            <person name="Goeker M."/>
        </authorList>
    </citation>
    <scope>NUCLEOTIDE SEQUENCE [LARGE SCALE GENOMIC DNA]</scope>
    <source>
        <strain evidence="3 4">DSM 21851</strain>
    </source>
</reference>
<evidence type="ECO:0000313" key="4">
    <source>
        <dbReference type="Proteomes" id="UP000248790"/>
    </source>
</evidence>
<dbReference type="PANTHER" id="PTHR43698">
    <property type="entry name" value="RIBD C-TERMINAL DOMAIN CONTAINING PROTEIN"/>
    <property type="match status" value="1"/>
</dbReference>
<keyword evidence="3" id="KW-0560">Oxidoreductase</keyword>
<dbReference type="Pfam" id="PF07883">
    <property type="entry name" value="Cupin_2"/>
    <property type="match status" value="1"/>
</dbReference>
<accession>A0A327WQP3</accession>
<keyword evidence="1" id="KW-0732">Signal</keyword>
<sequence>MTIRRIHKLILFGVLSVLSSQAMAQNAPIFPKGELATTKTHVGDVWLSEVSGHDSTFTFSIAQAVFAPGARLDWHSHPGGQILLFTDGEGYYQERGKPRQTVRKGELVKCQPGVEHWHGATPTRGVTYLATSPAKGKTIWFKRVTDEEYGAKK</sequence>
<name>A0A327WQP3_LARAB</name>
<keyword evidence="4" id="KW-1185">Reference proteome</keyword>
<evidence type="ECO:0000313" key="3">
    <source>
        <dbReference type="EMBL" id="RAJ92986.1"/>
    </source>
</evidence>
<proteinExistence type="predicted"/>
<evidence type="ECO:0000259" key="2">
    <source>
        <dbReference type="Pfam" id="PF07883"/>
    </source>
</evidence>
<feature type="domain" description="Cupin type-2" evidence="2">
    <location>
        <begin position="65"/>
        <end position="123"/>
    </location>
</feature>
<dbReference type="InterPro" id="IPR047263">
    <property type="entry name" value="HNL-like_cupin"/>
</dbReference>
<keyword evidence="3" id="KW-0223">Dioxygenase</keyword>
<dbReference type="Proteomes" id="UP000248790">
    <property type="component" value="Unassembled WGS sequence"/>
</dbReference>
<organism evidence="3 4">
    <name type="scientific">Larkinella arboricola</name>
    <dbReference type="NCBI Taxonomy" id="643671"/>
    <lineage>
        <taxon>Bacteria</taxon>
        <taxon>Pseudomonadati</taxon>
        <taxon>Bacteroidota</taxon>
        <taxon>Cytophagia</taxon>
        <taxon>Cytophagales</taxon>
        <taxon>Spirosomataceae</taxon>
        <taxon>Larkinella</taxon>
    </lineage>
</organism>
<dbReference type="PANTHER" id="PTHR43698:SF1">
    <property type="entry name" value="BLL4564 PROTEIN"/>
    <property type="match status" value="1"/>
</dbReference>
<feature type="chain" id="PRO_5016415293" evidence="1">
    <location>
        <begin position="25"/>
        <end position="153"/>
    </location>
</feature>
<dbReference type="AlphaFoldDB" id="A0A327WQP3"/>
<dbReference type="InterPro" id="IPR011051">
    <property type="entry name" value="RmlC_Cupin_sf"/>
</dbReference>
<dbReference type="GO" id="GO:0051213">
    <property type="term" value="F:dioxygenase activity"/>
    <property type="evidence" value="ECO:0007669"/>
    <property type="project" value="UniProtKB-KW"/>
</dbReference>
<evidence type="ECO:0000256" key="1">
    <source>
        <dbReference type="SAM" id="SignalP"/>
    </source>
</evidence>
<dbReference type="CDD" id="cd02233">
    <property type="entry name" value="cupin_HNL-like"/>
    <property type="match status" value="1"/>
</dbReference>
<dbReference type="RefSeq" id="WP_111630529.1">
    <property type="nucleotide sequence ID" value="NZ_QLMC01000006.1"/>
</dbReference>